<name>A0A564U666_9FIRM</name>
<organism evidence="1 2">
    <name type="scientific">Dorea longicatena</name>
    <dbReference type="NCBI Taxonomy" id="88431"/>
    <lineage>
        <taxon>Bacteria</taxon>
        <taxon>Bacillati</taxon>
        <taxon>Bacillota</taxon>
        <taxon>Clostridia</taxon>
        <taxon>Lachnospirales</taxon>
        <taxon>Lachnospiraceae</taxon>
        <taxon>Dorea</taxon>
    </lineage>
</organism>
<reference evidence="1 2" key="1">
    <citation type="submission" date="2019-07" db="EMBL/GenBank/DDBJ databases">
        <authorList>
            <person name="Hibberd C M."/>
            <person name="Gehrig L. J."/>
            <person name="Chang H.-W."/>
            <person name="Venkatesh S."/>
        </authorList>
    </citation>
    <scope>NUCLEOTIDE SEQUENCE [LARGE SCALE GENOMIC DNA]</scope>
    <source>
        <strain evidence="1">Dorea_longicatena_SSTS_Bg7063</strain>
    </source>
</reference>
<dbReference type="EMBL" id="CABHNM010000048">
    <property type="protein sequence ID" value="VUX15017.1"/>
    <property type="molecule type" value="Genomic_DNA"/>
</dbReference>
<accession>A0A564U666</accession>
<protein>
    <submittedName>
        <fullName evidence="1">Uncharacterized protein</fullName>
    </submittedName>
</protein>
<sequence length="220" mass="24431">MDRYDKEFQKKNRSISISCFSHVCRFSFACICRLRYYSDEGIEEYTVDEANDNTVIVESEDGVERLTVTEDDNTRKVTIYNVTTGEEEYLILNKVDGSIYSSITNKTVNIDEQAPSITPRSVTSYSTVYISWAEFKNTIGTTATVGGVIGLILTKVPGAQVAGGIIGTVSTIVGGGTLVIPNDSNHGLKFGVKTVKYYRTRLGRRQVWKISKSITSVSRY</sequence>
<evidence type="ECO:0000313" key="2">
    <source>
        <dbReference type="Proteomes" id="UP000398619"/>
    </source>
</evidence>
<dbReference type="RefSeq" id="WP_144101063.1">
    <property type="nucleotide sequence ID" value="NZ_CABHNM010000048.1"/>
</dbReference>
<dbReference type="AlphaFoldDB" id="A0A564U666"/>
<dbReference type="Proteomes" id="UP000398619">
    <property type="component" value="Unassembled WGS sequence"/>
</dbReference>
<evidence type="ECO:0000313" key="1">
    <source>
        <dbReference type="EMBL" id="VUX15017.1"/>
    </source>
</evidence>
<gene>
    <name evidence="1" type="ORF">DLSSTS7063_02113</name>
</gene>
<proteinExistence type="predicted"/>